<feature type="non-terminal residue" evidence="2">
    <location>
        <position position="1"/>
    </location>
</feature>
<feature type="compositionally biased region" description="Low complexity" evidence="1">
    <location>
        <begin position="1"/>
        <end position="15"/>
    </location>
</feature>
<evidence type="ECO:0000313" key="2">
    <source>
        <dbReference type="EMBL" id="BAH92754.1"/>
    </source>
</evidence>
<sequence>VRQIGREAGSGASPSRGGGGAAHPERATTHRRPAVLASLAPRDLAPAVSHLAPPFLFAPSSPPPSRGAVPPPLAFSPLPPPPTRRRRRHSHTTDAGHTDDDATSTTRPQATATPHRRHLKPHWLPHRHRCRADANASSSLAATVSRCSSTSSSIYHSLLVVTV</sequence>
<name>A0A0N7KJF2_ORYSJ</name>
<dbReference type="EMBL" id="AP008210">
    <property type="protein sequence ID" value="BAH92754.1"/>
    <property type="molecule type" value="Genomic_DNA"/>
</dbReference>
<dbReference type="Proteomes" id="UP000000763">
    <property type="component" value="Chromosome 4"/>
</dbReference>
<feature type="compositionally biased region" description="Pro residues" evidence="1">
    <location>
        <begin position="60"/>
        <end position="82"/>
    </location>
</feature>
<organism evidence="2 3">
    <name type="scientific">Oryza sativa subsp. japonica</name>
    <name type="common">Rice</name>
    <dbReference type="NCBI Taxonomy" id="39947"/>
    <lineage>
        <taxon>Eukaryota</taxon>
        <taxon>Viridiplantae</taxon>
        <taxon>Streptophyta</taxon>
        <taxon>Embryophyta</taxon>
        <taxon>Tracheophyta</taxon>
        <taxon>Spermatophyta</taxon>
        <taxon>Magnoliopsida</taxon>
        <taxon>Liliopsida</taxon>
        <taxon>Poales</taxon>
        <taxon>Poaceae</taxon>
        <taxon>BOP clade</taxon>
        <taxon>Oryzoideae</taxon>
        <taxon>Oryzeae</taxon>
        <taxon>Oryzinae</taxon>
        <taxon>Oryza</taxon>
        <taxon>Oryza sativa</taxon>
    </lineage>
</organism>
<reference evidence="3" key="2">
    <citation type="journal article" date="2008" name="Nucleic Acids Res.">
        <title>The rice annotation project database (RAP-DB): 2008 update.</title>
        <authorList>
            <consortium name="The rice annotation project (RAP)"/>
        </authorList>
    </citation>
    <scope>GENOME REANNOTATION</scope>
    <source>
        <strain evidence="3">cv. Nipponbare</strain>
    </source>
</reference>
<reference evidence="2 3" key="1">
    <citation type="journal article" date="2005" name="Nature">
        <title>The map-based sequence of the rice genome.</title>
        <authorList>
            <consortium name="International rice genome sequencing project (IRGSP)"/>
            <person name="Matsumoto T."/>
            <person name="Wu J."/>
            <person name="Kanamori H."/>
            <person name="Katayose Y."/>
            <person name="Fujisawa M."/>
            <person name="Namiki N."/>
            <person name="Mizuno H."/>
            <person name="Yamamoto K."/>
            <person name="Antonio B.A."/>
            <person name="Baba T."/>
            <person name="Sakata K."/>
            <person name="Nagamura Y."/>
            <person name="Aoki H."/>
            <person name="Arikawa K."/>
            <person name="Arita K."/>
            <person name="Bito T."/>
            <person name="Chiden Y."/>
            <person name="Fujitsuka N."/>
            <person name="Fukunaka R."/>
            <person name="Hamada M."/>
            <person name="Harada C."/>
            <person name="Hayashi A."/>
            <person name="Hijishita S."/>
            <person name="Honda M."/>
            <person name="Hosokawa S."/>
            <person name="Ichikawa Y."/>
            <person name="Idonuma A."/>
            <person name="Iijima M."/>
            <person name="Ikeda M."/>
            <person name="Ikeno M."/>
            <person name="Ito K."/>
            <person name="Ito S."/>
            <person name="Ito T."/>
            <person name="Ito Y."/>
            <person name="Ito Y."/>
            <person name="Iwabuchi A."/>
            <person name="Kamiya K."/>
            <person name="Karasawa W."/>
            <person name="Kurita K."/>
            <person name="Katagiri S."/>
            <person name="Kikuta A."/>
            <person name="Kobayashi H."/>
            <person name="Kobayashi N."/>
            <person name="Machita K."/>
            <person name="Maehara T."/>
            <person name="Masukawa M."/>
            <person name="Mizubayashi T."/>
            <person name="Mukai Y."/>
            <person name="Nagasaki H."/>
            <person name="Nagata Y."/>
            <person name="Naito S."/>
            <person name="Nakashima M."/>
            <person name="Nakama Y."/>
            <person name="Nakamichi Y."/>
            <person name="Nakamura M."/>
            <person name="Meguro A."/>
            <person name="Negishi M."/>
            <person name="Ohta I."/>
            <person name="Ohta T."/>
            <person name="Okamoto M."/>
            <person name="Ono N."/>
            <person name="Saji S."/>
            <person name="Sakaguchi M."/>
            <person name="Sakai K."/>
            <person name="Shibata M."/>
            <person name="Shimokawa T."/>
            <person name="Song J."/>
            <person name="Takazaki Y."/>
            <person name="Terasawa K."/>
            <person name="Tsugane M."/>
            <person name="Tsuji K."/>
            <person name="Ueda S."/>
            <person name="Waki K."/>
            <person name="Yamagata H."/>
            <person name="Yamamoto M."/>
            <person name="Yamamoto S."/>
            <person name="Yamane H."/>
            <person name="Yoshiki S."/>
            <person name="Yoshihara R."/>
            <person name="Yukawa K."/>
            <person name="Zhong H."/>
            <person name="Yano M."/>
            <person name="Yuan Q."/>
            <person name="Ouyang S."/>
            <person name="Liu J."/>
            <person name="Jones K.M."/>
            <person name="Gansberger K."/>
            <person name="Moffat K."/>
            <person name="Hill J."/>
            <person name="Bera J."/>
            <person name="Fadrosh D."/>
            <person name="Jin S."/>
            <person name="Johri S."/>
            <person name="Kim M."/>
            <person name="Overton L."/>
            <person name="Reardon M."/>
            <person name="Tsitrin T."/>
            <person name="Vuong H."/>
            <person name="Weaver B."/>
            <person name="Ciecko A."/>
            <person name="Tallon L."/>
            <person name="Jackson J."/>
            <person name="Pai G."/>
            <person name="Aken S.V."/>
            <person name="Utterback T."/>
            <person name="Reidmuller S."/>
            <person name="Feldblyum T."/>
            <person name="Hsiao J."/>
            <person name="Zismann V."/>
            <person name="Iobst S."/>
            <person name="de Vazeille A.R."/>
            <person name="Buell C.R."/>
            <person name="Ying K."/>
            <person name="Li Y."/>
            <person name="Lu T."/>
            <person name="Huang Y."/>
            <person name="Zhao Q."/>
            <person name="Feng Q."/>
            <person name="Zhang L."/>
            <person name="Zhu J."/>
            <person name="Weng Q."/>
            <person name="Mu J."/>
            <person name="Lu Y."/>
            <person name="Fan D."/>
            <person name="Liu Y."/>
            <person name="Guan J."/>
            <person name="Zhang Y."/>
            <person name="Yu S."/>
            <person name="Liu X."/>
            <person name="Zhang Y."/>
            <person name="Hong G."/>
            <person name="Han B."/>
            <person name="Choisne N."/>
            <person name="Demange N."/>
            <person name="Orjeda G."/>
            <person name="Samain S."/>
            <person name="Cattolico L."/>
            <person name="Pelletier E."/>
            <person name="Couloux A."/>
            <person name="Segurens B."/>
            <person name="Wincker P."/>
            <person name="D'Hont A."/>
            <person name="Scarpelli C."/>
            <person name="Weissenbach J."/>
            <person name="Salanoubat M."/>
            <person name="Quetier F."/>
            <person name="Yu Y."/>
            <person name="Kim H.R."/>
            <person name="Rambo T."/>
            <person name="Currie J."/>
            <person name="Collura K."/>
            <person name="Luo M."/>
            <person name="Yang T."/>
            <person name="Ammiraju J.S.S."/>
            <person name="Engler F."/>
            <person name="Soderlund C."/>
            <person name="Wing R.A."/>
            <person name="Palmer L.E."/>
            <person name="de la Bastide M."/>
            <person name="Spiegel L."/>
            <person name="Nascimento L."/>
            <person name="Zutavern T."/>
            <person name="O'Shaughnessy A."/>
            <person name="Dike S."/>
            <person name="Dedhia N."/>
            <person name="Preston R."/>
            <person name="Balija V."/>
            <person name="McCombie W.R."/>
            <person name="Chow T."/>
            <person name="Chen H."/>
            <person name="Chung M."/>
            <person name="Chen C."/>
            <person name="Shaw J."/>
            <person name="Wu H."/>
            <person name="Hsiao K."/>
            <person name="Chao Y."/>
            <person name="Chu M."/>
            <person name="Cheng C."/>
            <person name="Hour A."/>
            <person name="Lee P."/>
            <person name="Lin S."/>
            <person name="Lin Y."/>
            <person name="Liou J."/>
            <person name="Liu S."/>
            <person name="Hsing Y."/>
            <person name="Raghuvanshi S."/>
            <person name="Mohanty A."/>
            <person name="Bharti A.K."/>
            <person name="Gaur A."/>
            <person name="Gupta V."/>
            <person name="Kumar D."/>
            <person name="Ravi V."/>
            <person name="Vij S."/>
            <person name="Kapur A."/>
            <person name="Khurana P."/>
            <person name="Khurana P."/>
            <person name="Khurana J.P."/>
            <person name="Tyagi A.K."/>
            <person name="Gaikwad K."/>
            <person name="Singh A."/>
            <person name="Dalal V."/>
            <person name="Srivastava S."/>
            <person name="Dixit A."/>
            <person name="Pal A.K."/>
            <person name="Ghazi I.A."/>
            <person name="Yadav M."/>
            <person name="Pandit A."/>
            <person name="Bhargava A."/>
            <person name="Sureshbabu K."/>
            <person name="Batra K."/>
            <person name="Sharma T.R."/>
            <person name="Mohapatra T."/>
            <person name="Singh N.K."/>
            <person name="Messing J."/>
            <person name="Nelson A.B."/>
            <person name="Fuks G."/>
            <person name="Kavchok S."/>
            <person name="Keizer G."/>
            <person name="Linton E."/>
            <person name="Llaca V."/>
            <person name="Song R."/>
            <person name="Tanyolac B."/>
            <person name="Young S."/>
            <person name="Ho-Il K."/>
            <person name="Hahn J.H."/>
            <person name="Sangsakoo G."/>
            <person name="Vanavichit A."/>
            <person name="de Mattos Luiz.A.T."/>
            <person name="Zimmer P.D."/>
            <person name="Malone G."/>
            <person name="Dellagostin O."/>
            <person name="de Oliveira A.C."/>
            <person name="Bevan M."/>
            <person name="Bancroft I."/>
            <person name="Minx P."/>
            <person name="Cordum H."/>
            <person name="Wilson R."/>
            <person name="Cheng Z."/>
            <person name="Jin W."/>
            <person name="Jiang J."/>
            <person name="Leong S.A."/>
            <person name="Iwama H."/>
            <person name="Gojobori T."/>
            <person name="Itoh T."/>
            <person name="Niimura Y."/>
            <person name="Fujii Y."/>
            <person name="Habara T."/>
            <person name="Sakai H."/>
            <person name="Sato Y."/>
            <person name="Wilson G."/>
            <person name="Kumar K."/>
            <person name="McCouch S."/>
            <person name="Juretic N."/>
            <person name="Hoen D."/>
            <person name="Wright S."/>
            <person name="Bruskiewich R."/>
            <person name="Bureau T."/>
            <person name="Miyao A."/>
            <person name="Hirochika H."/>
            <person name="Nishikawa T."/>
            <person name="Kadowaki K."/>
            <person name="Sugiura M."/>
            <person name="Burr B."/>
            <person name="Sasaki T."/>
        </authorList>
    </citation>
    <scope>NUCLEOTIDE SEQUENCE [LARGE SCALE GENOMIC DNA]</scope>
    <source>
        <strain evidence="3">cv. Nipponbare</strain>
    </source>
</reference>
<feature type="region of interest" description="Disordered" evidence="1">
    <location>
        <begin position="1"/>
        <end position="38"/>
    </location>
</feature>
<evidence type="ECO:0000313" key="3">
    <source>
        <dbReference type="Proteomes" id="UP000000763"/>
    </source>
</evidence>
<protein>
    <submittedName>
        <fullName evidence="2">Os04g0534100 protein</fullName>
    </submittedName>
</protein>
<dbReference type="KEGG" id="dosa:Os04g0534100"/>
<dbReference type="Gramene" id="Os04t0534801-01">
    <property type="protein sequence ID" value="Os04t0534801-01"/>
    <property type="gene ID" value="Os04g0534801"/>
</dbReference>
<feature type="compositionally biased region" description="Basic and acidic residues" evidence="1">
    <location>
        <begin position="91"/>
        <end position="100"/>
    </location>
</feature>
<accession>A0A0N7KJF2</accession>
<evidence type="ECO:0000256" key="1">
    <source>
        <dbReference type="SAM" id="MobiDB-lite"/>
    </source>
</evidence>
<feature type="region of interest" description="Disordered" evidence="1">
    <location>
        <begin position="53"/>
        <end position="122"/>
    </location>
</feature>
<dbReference type="AlphaFoldDB" id="A0A0N7KJF2"/>
<gene>
    <name evidence="2" type="ordered locus">Os04g0534100</name>
</gene>
<proteinExistence type="predicted"/>